<dbReference type="InterPro" id="IPR037354">
    <property type="entry name" value="Commd2"/>
</dbReference>
<feature type="domain" description="COMM" evidence="1">
    <location>
        <begin position="132"/>
        <end position="201"/>
    </location>
</feature>
<evidence type="ECO:0000313" key="3">
    <source>
        <dbReference type="Proteomes" id="UP000037460"/>
    </source>
</evidence>
<comment type="caution">
    <text evidence="2">The sequence shown here is derived from an EMBL/GenBank/DDBJ whole genome shotgun (WGS) entry which is preliminary data.</text>
</comment>
<gene>
    <name evidence="2" type="ORF">Ctob_004142</name>
</gene>
<evidence type="ECO:0000313" key="2">
    <source>
        <dbReference type="EMBL" id="KOO22435.1"/>
    </source>
</evidence>
<keyword evidence="3" id="KW-1185">Reference proteome</keyword>
<protein>
    <submittedName>
        <fullName evidence="2">Comm domain-containing protein 2</fullName>
    </submittedName>
</protein>
<proteinExistence type="predicted"/>
<reference evidence="3" key="1">
    <citation type="journal article" date="2015" name="PLoS Genet.">
        <title>Genome Sequence and Transcriptome Analyses of Chrysochromulina tobin: Metabolic Tools for Enhanced Algal Fitness in the Prominent Order Prymnesiales (Haptophyceae).</title>
        <authorList>
            <person name="Hovde B.T."/>
            <person name="Deodato C.R."/>
            <person name="Hunsperger H.M."/>
            <person name="Ryken S.A."/>
            <person name="Yost W."/>
            <person name="Jha R.K."/>
            <person name="Patterson J."/>
            <person name="Monnat R.J. Jr."/>
            <person name="Barlow S.B."/>
            <person name="Starkenburg S.R."/>
            <person name="Cattolico R.A."/>
        </authorList>
    </citation>
    <scope>NUCLEOTIDE SEQUENCE</scope>
    <source>
        <strain evidence="3">CCMP291</strain>
    </source>
</reference>
<dbReference type="OrthoDB" id="10257479at2759"/>
<dbReference type="EMBL" id="JWZX01003277">
    <property type="protein sequence ID" value="KOO22435.1"/>
    <property type="molecule type" value="Genomic_DNA"/>
</dbReference>
<dbReference type="Pfam" id="PF07258">
    <property type="entry name" value="COMM_domain"/>
    <property type="match status" value="1"/>
</dbReference>
<dbReference type="InterPro" id="IPR017920">
    <property type="entry name" value="COMM"/>
</dbReference>
<dbReference type="PROSITE" id="PS51269">
    <property type="entry name" value="COMM"/>
    <property type="match status" value="1"/>
</dbReference>
<sequence>MPSTMHSAAHAQQGQAPPGLAADLALVKSLPAEHVTAFCGAARQLLRAPEDPAVFRKAAKGLGVDPDAVAAAVRALCYLMVSAAHASRPAEDLLQGLALELPEETSAAIISFYQAEAPEMEMELRTGLALPEYRGLEWRLQVELGGRYRSRKAPEASFLLRLHTSGGPEGTAEHLMQADLPNLRRLASELEEALKEDKSSHSRRIARRL</sequence>
<organism evidence="2 3">
    <name type="scientific">Chrysochromulina tobinii</name>
    <dbReference type="NCBI Taxonomy" id="1460289"/>
    <lineage>
        <taxon>Eukaryota</taxon>
        <taxon>Haptista</taxon>
        <taxon>Haptophyta</taxon>
        <taxon>Prymnesiophyceae</taxon>
        <taxon>Prymnesiales</taxon>
        <taxon>Chrysochromulinaceae</taxon>
        <taxon>Chrysochromulina</taxon>
    </lineage>
</organism>
<dbReference type="PANTHER" id="PTHR15857:SF0">
    <property type="entry name" value="COMM DOMAIN-CONTAINING PROTEIN 2"/>
    <property type="match status" value="1"/>
</dbReference>
<dbReference type="Proteomes" id="UP000037460">
    <property type="component" value="Unassembled WGS sequence"/>
</dbReference>
<dbReference type="AlphaFoldDB" id="A0A0M0J7I9"/>
<accession>A0A0M0J7I9</accession>
<evidence type="ECO:0000259" key="1">
    <source>
        <dbReference type="PROSITE" id="PS51269"/>
    </source>
</evidence>
<name>A0A0M0J7I9_9EUKA</name>
<dbReference type="PANTHER" id="PTHR15857">
    <property type="entry name" value="COMM DOMAIN CONTAINING PROTEIN 2"/>
    <property type="match status" value="1"/>
</dbReference>